<reference evidence="2 3" key="1">
    <citation type="submission" date="2016-12" db="EMBL/GenBank/DDBJ databases">
        <title>The genomes of Aspergillus section Nigri reveals drivers in fungal speciation.</title>
        <authorList>
            <consortium name="DOE Joint Genome Institute"/>
            <person name="Vesth T.C."/>
            <person name="Nybo J."/>
            <person name="Theobald S."/>
            <person name="Brandl J."/>
            <person name="Frisvad J.C."/>
            <person name="Nielsen K.F."/>
            <person name="Lyhne E.K."/>
            <person name="Kogle M.E."/>
            <person name="Kuo A."/>
            <person name="Riley R."/>
            <person name="Clum A."/>
            <person name="Nolan M."/>
            <person name="Lipzen A."/>
            <person name="Salamov A."/>
            <person name="Henrissat B."/>
            <person name="Wiebenga A."/>
            <person name="De Vries R.P."/>
            <person name="Grigoriev I.V."/>
            <person name="Mortensen U.H."/>
            <person name="Andersen M.R."/>
            <person name="Baker S.E."/>
        </authorList>
    </citation>
    <scope>NUCLEOTIDE SEQUENCE [LARGE SCALE GENOMIC DNA]</scope>
    <source>
        <strain evidence="2 3">CBS 117.55</strain>
    </source>
</reference>
<gene>
    <name evidence="2" type="ORF">BO70DRAFT_432331</name>
</gene>
<organism evidence="2 3">
    <name type="scientific">Aspergillus heteromorphus CBS 117.55</name>
    <dbReference type="NCBI Taxonomy" id="1448321"/>
    <lineage>
        <taxon>Eukaryota</taxon>
        <taxon>Fungi</taxon>
        <taxon>Dikarya</taxon>
        <taxon>Ascomycota</taxon>
        <taxon>Pezizomycotina</taxon>
        <taxon>Eurotiomycetes</taxon>
        <taxon>Eurotiomycetidae</taxon>
        <taxon>Eurotiales</taxon>
        <taxon>Aspergillaceae</taxon>
        <taxon>Aspergillus</taxon>
        <taxon>Aspergillus subgen. Circumdati</taxon>
    </lineage>
</organism>
<keyword evidence="1" id="KW-1133">Transmembrane helix</keyword>
<proteinExistence type="predicted"/>
<keyword evidence="1" id="KW-0472">Membrane</keyword>
<dbReference type="VEuPathDB" id="FungiDB:BO70DRAFT_432331"/>
<keyword evidence="1" id="KW-0812">Transmembrane</keyword>
<dbReference type="GeneID" id="37070546"/>
<dbReference type="EMBL" id="MSFL01000032">
    <property type="protein sequence ID" value="PWY69682.1"/>
    <property type="molecule type" value="Genomic_DNA"/>
</dbReference>
<comment type="caution">
    <text evidence="2">The sequence shown here is derived from an EMBL/GenBank/DDBJ whole genome shotgun (WGS) entry which is preliminary data.</text>
</comment>
<name>A0A317V9X8_9EURO</name>
<dbReference type="AlphaFoldDB" id="A0A317V9X8"/>
<dbReference type="Proteomes" id="UP000247233">
    <property type="component" value="Unassembled WGS sequence"/>
</dbReference>
<sequence length="60" mass="7198">MPTDYHEIEDRIQKAICALKHVHKPNIAQFAREYKVKPRILLYYAMFNFLINGLFQFGQK</sequence>
<feature type="transmembrane region" description="Helical" evidence="1">
    <location>
        <begin position="40"/>
        <end position="58"/>
    </location>
</feature>
<evidence type="ECO:0000256" key="1">
    <source>
        <dbReference type="SAM" id="Phobius"/>
    </source>
</evidence>
<keyword evidence="3" id="KW-1185">Reference proteome</keyword>
<accession>A0A317V9X8</accession>
<protein>
    <submittedName>
        <fullName evidence="2">Uncharacterized protein</fullName>
    </submittedName>
</protein>
<evidence type="ECO:0000313" key="2">
    <source>
        <dbReference type="EMBL" id="PWY69682.1"/>
    </source>
</evidence>
<evidence type="ECO:0000313" key="3">
    <source>
        <dbReference type="Proteomes" id="UP000247233"/>
    </source>
</evidence>
<dbReference type="RefSeq" id="XP_025395634.1">
    <property type="nucleotide sequence ID" value="XM_025548309.1"/>
</dbReference>